<sequence length="148" mass="16460">MKEPELRRPFGWSDSPNNTLLTRTLFAEQKASYSTAGSHSCLSRCHALLGQKFWSCARLAMPRCFRLIRHTDSGPPLREGGTRQSPAKGRLRPARLASPLQRHRGAAAAAEVTQARPGSRKAPRQPHKCPPEPERFSTEASQGHFPRP</sequence>
<dbReference type="EMBL" id="OX395129">
    <property type="protein sequence ID" value="CAI5773536.1"/>
    <property type="molecule type" value="Genomic_DNA"/>
</dbReference>
<protein>
    <submittedName>
        <fullName evidence="2">Uncharacterized protein</fullName>
    </submittedName>
</protein>
<organism evidence="2 3">
    <name type="scientific">Podarcis lilfordi</name>
    <name type="common">Lilford's wall lizard</name>
    <dbReference type="NCBI Taxonomy" id="74358"/>
    <lineage>
        <taxon>Eukaryota</taxon>
        <taxon>Metazoa</taxon>
        <taxon>Chordata</taxon>
        <taxon>Craniata</taxon>
        <taxon>Vertebrata</taxon>
        <taxon>Euteleostomi</taxon>
        <taxon>Lepidosauria</taxon>
        <taxon>Squamata</taxon>
        <taxon>Bifurcata</taxon>
        <taxon>Unidentata</taxon>
        <taxon>Episquamata</taxon>
        <taxon>Laterata</taxon>
        <taxon>Lacertibaenia</taxon>
        <taxon>Lacertidae</taxon>
        <taxon>Podarcis</taxon>
    </lineage>
</organism>
<evidence type="ECO:0000313" key="3">
    <source>
        <dbReference type="Proteomes" id="UP001178461"/>
    </source>
</evidence>
<accession>A0AA35K9H0</accession>
<feature type="region of interest" description="Disordered" evidence="1">
    <location>
        <begin position="69"/>
        <end position="148"/>
    </location>
</feature>
<gene>
    <name evidence="2" type="ORF">PODLI_1B010449</name>
</gene>
<dbReference type="Proteomes" id="UP001178461">
    <property type="component" value="Chromosome 4"/>
</dbReference>
<proteinExistence type="predicted"/>
<dbReference type="AlphaFoldDB" id="A0AA35K9H0"/>
<name>A0AA35K9H0_9SAUR</name>
<evidence type="ECO:0000313" key="2">
    <source>
        <dbReference type="EMBL" id="CAI5773536.1"/>
    </source>
</evidence>
<feature type="compositionally biased region" description="Basic residues" evidence="1">
    <location>
        <begin position="118"/>
        <end position="127"/>
    </location>
</feature>
<evidence type="ECO:0000256" key="1">
    <source>
        <dbReference type="SAM" id="MobiDB-lite"/>
    </source>
</evidence>
<reference evidence="2" key="1">
    <citation type="submission" date="2022-12" db="EMBL/GenBank/DDBJ databases">
        <authorList>
            <person name="Alioto T."/>
            <person name="Alioto T."/>
            <person name="Gomez Garrido J."/>
        </authorList>
    </citation>
    <scope>NUCLEOTIDE SEQUENCE</scope>
</reference>
<keyword evidence="3" id="KW-1185">Reference proteome</keyword>